<evidence type="ECO:0000256" key="1">
    <source>
        <dbReference type="SAM" id="MobiDB-lite"/>
    </source>
</evidence>
<keyword evidence="3" id="KW-1185">Reference proteome</keyword>
<dbReference type="Proteomes" id="UP000017836">
    <property type="component" value="Unassembled WGS sequence"/>
</dbReference>
<accession>W1NJW5</accession>
<feature type="region of interest" description="Disordered" evidence="1">
    <location>
        <begin position="99"/>
        <end position="131"/>
    </location>
</feature>
<feature type="compositionally biased region" description="Polar residues" evidence="1">
    <location>
        <begin position="121"/>
        <end position="131"/>
    </location>
</feature>
<sequence>MCRGWTTKRSTLLIGIQRLQMREDDTNPTIVTVRRSIVGRLHIIIGMSIDAQILRSQVPLLEFADPLAIKTATCVPHNLSMSCLPLQASIISPHPCPSNPLPSHVNPYPTLDVHSRPDPTVASNPTEVNPC</sequence>
<gene>
    <name evidence="2" type="ORF">AMTR_s00151p00093280</name>
</gene>
<organism evidence="2 3">
    <name type="scientific">Amborella trichopoda</name>
    <dbReference type="NCBI Taxonomy" id="13333"/>
    <lineage>
        <taxon>Eukaryota</taxon>
        <taxon>Viridiplantae</taxon>
        <taxon>Streptophyta</taxon>
        <taxon>Embryophyta</taxon>
        <taxon>Tracheophyta</taxon>
        <taxon>Spermatophyta</taxon>
        <taxon>Magnoliopsida</taxon>
        <taxon>Amborellales</taxon>
        <taxon>Amborellaceae</taxon>
        <taxon>Amborella</taxon>
    </lineage>
</organism>
<name>W1NJW5_AMBTC</name>
<evidence type="ECO:0000313" key="3">
    <source>
        <dbReference type="Proteomes" id="UP000017836"/>
    </source>
</evidence>
<dbReference type="EMBL" id="KI397475">
    <property type="protein sequence ID" value="ERM95524.1"/>
    <property type="molecule type" value="Genomic_DNA"/>
</dbReference>
<dbReference type="HOGENOM" id="CLU_1930391_0_0_1"/>
<dbReference type="Gramene" id="ERM95524">
    <property type="protein sequence ID" value="ERM95524"/>
    <property type="gene ID" value="AMTR_s00151p00093280"/>
</dbReference>
<evidence type="ECO:0000313" key="2">
    <source>
        <dbReference type="EMBL" id="ERM95524.1"/>
    </source>
</evidence>
<reference evidence="3" key="1">
    <citation type="journal article" date="2013" name="Science">
        <title>The Amborella genome and the evolution of flowering plants.</title>
        <authorList>
            <consortium name="Amborella Genome Project"/>
        </authorList>
    </citation>
    <scope>NUCLEOTIDE SEQUENCE [LARGE SCALE GENOMIC DNA]</scope>
</reference>
<dbReference type="AlphaFoldDB" id="W1NJW5"/>
<proteinExistence type="predicted"/>
<protein>
    <submittedName>
        <fullName evidence="2">Uncharacterized protein</fullName>
    </submittedName>
</protein>